<dbReference type="KEGG" id="mpad:KEF85_13720"/>
<dbReference type="RefSeq" id="WP_215581489.1">
    <property type="nucleotide sequence ID" value="NZ_CP073754.1"/>
</dbReference>
<keyword evidence="2" id="KW-1185">Reference proteome</keyword>
<accession>A0A975R9M3</accession>
<name>A0A975R9M3_9GAMM</name>
<protein>
    <submittedName>
        <fullName evidence="1">Uncharacterized protein</fullName>
    </submittedName>
</protein>
<gene>
    <name evidence="1" type="ORF">KEF85_13720</name>
</gene>
<reference evidence="1" key="1">
    <citation type="submission" date="2021-04" db="EMBL/GenBank/DDBJ databases">
        <title>Draft genome sequence data of methanotrophic Methylovulum sp. strain S1L and Methylomonas sp. strain S2AM isolated from boreal lake water columns.</title>
        <authorList>
            <person name="Rissanen A.J."/>
            <person name="Mangayil R."/>
            <person name="Svenning M.M."/>
            <person name="Khanongnuch R."/>
        </authorList>
    </citation>
    <scope>NUCLEOTIDE SEQUENCE</scope>
    <source>
        <strain evidence="1">S2AM</strain>
    </source>
</reference>
<dbReference type="Proteomes" id="UP000676649">
    <property type="component" value="Chromosome"/>
</dbReference>
<organism evidence="1 2">
    <name type="scientific">Methylomonas paludis</name>
    <dbReference type="NCBI Taxonomy" id="1173101"/>
    <lineage>
        <taxon>Bacteria</taxon>
        <taxon>Pseudomonadati</taxon>
        <taxon>Pseudomonadota</taxon>
        <taxon>Gammaproteobacteria</taxon>
        <taxon>Methylococcales</taxon>
        <taxon>Methylococcaceae</taxon>
        <taxon>Methylomonas</taxon>
    </lineage>
</organism>
<evidence type="ECO:0000313" key="1">
    <source>
        <dbReference type="EMBL" id="QWF70384.1"/>
    </source>
</evidence>
<sequence>MTRLDQNSRVRLDLNNPLFQENLLSLPKPERHSALETLKKLRQITWQQLYQDNGLKWEKIVSIKPPIGIDAIYTLRITQSRRATAYRDGEFIRLLTIAADHDITYGKK</sequence>
<proteinExistence type="predicted"/>
<evidence type="ECO:0000313" key="2">
    <source>
        <dbReference type="Proteomes" id="UP000676649"/>
    </source>
</evidence>
<dbReference type="AlphaFoldDB" id="A0A975R9M3"/>
<dbReference type="EMBL" id="CP073754">
    <property type="protein sequence ID" value="QWF70384.1"/>
    <property type="molecule type" value="Genomic_DNA"/>
</dbReference>